<dbReference type="RefSeq" id="WP_165327084.1">
    <property type="nucleotide sequence ID" value="NZ_CP049109.1"/>
</dbReference>
<dbReference type="KEGG" id="spzr:G5C33_10015"/>
<keyword evidence="2" id="KW-1185">Reference proteome</keyword>
<name>A0A6G6Y5F6_9SPHN</name>
<evidence type="ECO:0000313" key="2">
    <source>
        <dbReference type="Proteomes" id="UP000501568"/>
    </source>
</evidence>
<evidence type="ECO:0000313" key="1">
    <source>
        <dbReference type="EMBL" id="QIG80081.1"/>
    </source>
</evidence>
<reference evidence="1 2" key="1">
    <citation type="submission" date="2020-02" db="EMBL/GenBank/DDBJ databases">
        <authorList>
            <person name="Zheng R.K."/>
            <person name="Sun C.M."/>
        </authorList>
    </citation>
    <scope>NUCLEOTIDE SEQUENCE [LARGE SCALE GENOMIC DNA]</scope>
    <source>
        <strain evidence="2">zrk23</strain>
    </source>
</reference>
<dbReference type="AlphaFoldDB" id="A0A6G6Y5F6"/>
<protein>
    <submittedName>
        <fullName evidence="1">Uncharacterized protein</fullName>
    </submittedName>
</protein>
<accession>A0A6G6Y5F6</accession>
<gene>
    <name evidence="1" type="ORF">G5C33_10015</name>
</gene>
<dbReference type="EMBL" id="CP049109">
    <property type="protein sequence ID" value="QIG80081.1"/>
    <property type="molecule type" value="Genomic_DNA"/>
</dbReference>
<dbReference type="Proteomes" id="UP000501568">
    <property type="component" value="Chromosome"/>
</dbReference>
<proteinExistence type="predicted"/>
<sequence>MTTIAAPRPAPRTHPHWCRCTACTPPSPADRRGCTPSLAALLFVAGIPTGAAAIAIVDAAIGGPGLAVITGHERTSR</sequence>
<organism evidence="1 2">
    <name type="scientific">Stakelama tenebrarum</name>
    <dbReference type="NCBI Taxonomy" id="2711215"/>
    <lineage>
        <taxon>Bacteria</taxon>
        <taxon>Pseudomonadati</taxon>
        <taxon>Pseudomonadota</taxon>
        <taxon>Alphaproteobacteria</taxon>
        <taxon>Sphingomonadales</taxon>
        <taxon>Sphingomonadaceae</taxon>
        <taxon>Stakelama</taxon>
    </lineage>
</organism>